<dbReference type="SUPFAM" id="SSF52833">
    <property type="entry name" value="Thioredoxin-like"/>
    <property type="match status" value="1"/>
</dbReference>
<dbReference type="SUPFAM" id="SSF51905">
    <property type="entry name" value="FAD/NAD(P)-binding domain"/>
    <property type="match status" value="1"/>
</dbReference>
<keyword evidence="6" id="KW-0560">Oxidoreductase</keyword>
<comment type="function">
    <text evidence="7">Serves to protect the cell against DNA damage by alkyl hydroperoxides. It can use either NADH or NADPH as electron donor for direct reduction of redox dyes or of alkyl hydroperoxides when combined with the AhpC protein.</text>
</comment>
<evidence type="ECO:0000256" key="2">
    <source>
        <dbReference type="ARBA" id="ARBA00007801"/>
    </source>
</evidence>
<dbReference type="RefSeq" id="WP_089727286.1">
    <property type="nucleotide sequence ID" value="NZ_FNGI01000003.1"/>
</dbReference>
<dbReference type="GO" id="GO:0016709">
    <property type="term" value="F:oxidoreductase activity, acting on paired donors, with incorporation or reduction of molecular oxygen, NAD(P)H as one donor, and incorporation of one atom of oxygen"/>
    <property type="evidence" value="ECO:0007669"/>
    <property type="project" value="UniProtKB-ARBA"/>
</dbReference>
<dbReference type="InterPro" id="IPR036249">
    <property type="entry name" value="Thioredoxin-like_sf"/>
</dbReference>
<comment type="cofactor">
    <cofactor evidence="1">
        <name>FAD</name>
        <dbReference type="ChEBI" id="CHEBI:57692"/>
    </cofactor>
</comment>
<evidence type="ECO:0000313" key="11">
    <source>
        <dbReference type="Proteomes" id="UP000198654"/>
    </source>
</evidence>
<keyword evidence="11" id="KW-1185">Reference proteome</keyword>
<protein>
    <recommendedName>
        <fullName evidence="3">Alkyl hydroperoxide reductase subunit F</fullName>
    </recommendedName>
</protein>
<dbReference type="EMBL" id="FNGI01000003">
    <property type="protein sequence ID" value="SDL39949.1"/>
    <property type="molecule type" value="Genomic_DNA"/>
</dbReference>
<sequence length="649" mass="71969">MQFHLNGFRTGDPAICEPAGELANSDRLPEEVDVLIVGCGPAGLTLAAQLSAFPGIRTRIVEQKDGPLRLGQADGIACRTMEMFEAFGFSERVLKEACWISETVFWKPDEANRHNIVRSGRIQDTEDGLSEFPHVVLNQARIHDFYLDVMRHSPARLEPNYSRRLVDLAIDVAESASANASIGGYPVTARLERTDPAHAGELEIVRARYVVGCDGARSAVRKSLGRSLHGDSANQAWGVMDVLAVTDFPDIRMKAAIHSANEGNILIIPREGGYLVRLYIELDKLKADERIASHNITADQLIAAAQRILHPYSLDVKEVAWWSVYEIGQRLCDKFDDVPAAAVGERLPHVFIAGDACHTHSPKAGQGMNVSMRDTFNLGWKLAAVLQERCSPQILHTYTTERQTVAKELIDFDREFAKMFSAPPKGSPEDRGNGIDPAEFQKYFVQQGRFTAGTAIQYYPSLICAEPTHQHLAQGLEIGKRFHSAPVIRLADARPVHLGHAVKADGRWRLFAFSGAEDPTAAGSGIGALCEFLSESPDSPIRRYTPSGEDIDLVIDLRVICQQGFRELSLDAFPAMLWPRKGRYGLHDYEKVFCPDLKNGNDIFDMRGIDREKGGMVIVRPDQHIAHVLPLDAHDELAEFFARFMLDAD</sequence>
<feature type="domain" description="Phenol hydroxylase-like C-terminal dimerisation" evidence="9">
    <location>
        <begin position="456"/>
        <end position="647"/>
    </location>
</feature>
<gene>
    <name evidence="10" type="ORF">SAMN05661010_01585</name>
</gene>
<dbReference type="STRING" id="119000.SAMN05661010_01585"/>
<keyword evidence="5" id="KW-0274">FAD</keyword>
<evidence type="ECO:0000256" key="5">
    <source>
        <dbReference type="ARBA" id="ARBA00022827"/>
    </source>
</evidence>
<dbReference type="Pfam" id="PF07976">
    <property type="entry name" value="Phe_hydrox_dim"/>
    <property type="match status" value="1"/>
</dbReference>
<dbReference type="Gene3D" id="3.50.50.60">
    <property type="entry name" value="FAD/NAD(P)-binding domain"/>
    <property type="match status" value="1"/>
</dbReference>
<dbReference type="Gene3D" id="3.30.9.10">
    <property type="entry name" value="D-Amino Acid Oxidase, subunit A, domain 2"/>
    <property type="match status" value="1"/>
</dbReference>
<dbReference type="InterPro" id="IPR038220">
    <property type="entry name" value="PHOX_C_sf"/>
</dbReference>
<dbReference type="AlphaFoldDB" id="A0A1G9JQY8"/>
<reference evidence="10 11" key="1">
    <citation type="submission" date="2016-10" db="EMBL/GenBank/DDBJ databases">
        <authorList>
            <person name="de Groot N.N."/>
        </authorList>
    </citation>
    <scope>NUCLEOTIDE SEQUENCE [LARGE SCALE GENOMIC DNA]</scope>
    <source>
        <strain evidence="10 11">DSM 14789</strain>
    </source>
</reference>
<dbReference type="CDD" id="cd02979">
    <property type="entry name" value="PHOX_C"/>
    <property type="match status" value="1"/>
</dbReference>
<dbReference type="InterPro" id="IPR012941">
    <property type="entry name" value="Phe_hydrox_C_dim_dom"/>
</dbReference>
<evidence type="ECO:0000313" key="10">
    <source>
        <dbReference type="EMBL" id="SDL39949.1"/>
    </source>
</evidence>
<proteinExistence type="inferred from homology"/>
<dbReference type="NCBIfam" id="NF006144">
    <property type="entry name" value="PRK08294.1"/>
    <property type="match status" value="1"/>
</dbReference>
<organism evidence="10 11">
    <name type="scientific">Modicisalibacter muralis</name>
    <dbReference type="NCBI Taxonomy" id="119000"/>
    <lineage>
        <taxon>Bacteria</taxon>
        <taxon>Pseudomonadati</taxon>
        <taxon>Pseudomonadota</taxon>
        <taxon>Gammaproteobacteria</taxon>
        <taxon>Oceanospirillales</taxon>
        <taxon>Halomonadaceae</taxon>
        <taxon>Modicisalibacter</taxon>
    </lineage>
</organism>
<dbReference type="OrthoDB" id="8672648at2"/>
<evidence type="ECO:0000259" key="8">
    <source>
        <dbReference type="Pfam" id="PF01494"/>
    </source>
</evidence>
<accession>A0A1G9JQY8</accession>
<dbReference type="PRINTS" id="PR00420">
    <property type="entry name" value="RNGMNOXGNASE"/>
</dbReference>
<dbReference type="InterPro" id="IPR036188">
    <property type="entry name" value="FAD/NAD-bd_sf"/>
</dbReference>
<dbReference type="PANTHER" id="PTHR43004">
    <property type="entry name" value="TRK SYSTEM POTASSIUM UPTAKE PROTEIN"/>
    <property type="match status" value="1"/>
</dbReference>
<dbReference type="InterPro" id="IPR050641">
    <property type="entry name" value="RIFMO-like"/>
</dbReference>
<dbReference type="Gene3D" id="3.40.30.20">
    <property type="match status" value="1"/>
</dbReference>
<dbReference type="InterPro" id="IPR002938">
    <property type="entry name" value="FAD-bd"/>
</dbReference>
<name>A0A1G9JQY8_9GAMM</name>
<comment type="similarity">
    <text evidence="2">Belongs to the PheA/TfdB FAD monooxygenase family.</text>
</comment>
<keyword evidence="10" id="KW-0503">Monooxygenase</keyword>
<dbReference type="Proteomes" id="UP000198654">
    <property type="component" value="Unassembled WGS sequence"/>
</dbReference>
<dbReference type="GO" id="GO:0071949">
    <property type="term" value="F:FAD binding"/>
    <property type="evidence" value="ECO:0007669"/>
    <property type="project" value="InterPro"/>
</dbReference>
<evidence type="ECO:0000256" key="4">
    <source>
        <dbReference type="ARBA" id="ARBA00022630"/>
    </source>
</evidence>
<evidence type="ECO:0000256" key="6">
    <source>
        <dbReference type="ARBA" id="ARBA00023002"/>
    </source>
</evidence>
<evidence type="ECO:0000256" key="3">
    <source>
        <dbReference type="ARBA" id="ARBA00020059"/>
    </source>
</evidence>
<dbReference type="SUPFAM" id="SSF54373">
    <property type="entry name" value="FAD-linked reductases, C-terminal domain"/>
    <property type="match status" value="1"/>
</dbReference>
<feature type="domain" description="FAD-binding" evidence="8">
    <location>
        <begin position="31"/>
        <end position="412"/>
    </location>
</feature>
<evidence type="ECO:0000256" key="7">
    <source>
        <dbReference type="ARBA" id="ARBA00024806"/>
    </source>
</evidence>
<dbReference type="Pfam" id="PF01494">
    <property type="entry name" value="FAD_binding_3"/>
    <property type="match status" value="1"/>
</dbReference>
<keyword evidence="4" id="KW-0285">Flavoprotein</keyword>
<evidence type="ECO:0000259" key="9">
    <source>
        <dbReference type="Pfam" id="PF07976"/>
    </source>
</evidence>
<evidence type="ECO:0000256" key="1">
    <source>
        <dbReference type="ARBA" id="ARBA00001974"/>
    </source>
</evidence>
<dbReference type="PANTHER" id="PTHR43004:SF19">
    <property type="entry name" value="BINDING MONOOXYGENASE, PUTATIVE (JCVI)-RELATED"/>
    <property type="match status" value="1"/>
</dbReference>